<reference evidence="1" key="1">
    <citation type="submission" date="2017-05" db="UniProtKB">
        <authorList>
            <consortium name="EnsemblMetazoa"/>
        </authorList>
    </citation>
    <scope>IDENTIFICATION</scope>
</reference>
<organism evidence="1">
    <name type="scientific">Amphimedon queenslandica</name>
    <name type="common">Sponge</name>
    <dbReference type="NCBI Taxonomy" id="400682"/>
    <lineage>
        <taxon>Eukaryota</taxon>
        <taxon>Metazoa</taxon>
        <taxon>Porifera</taxon>
        <taxon>Demospongiae</taxon>
        <taxon>Heteroscleromorpha</taxon>
        <taxon>Haplosclerida</taxon>
        <taxon>Niphatidae</taxon>
        <taxon>Amphimedon</taxon>
    </lineage>
</organism>
<protein>
    <submittedName>
        <fullName evidence="1">Uncharacterized protein</fullName>
    </submittedName>
</protein>
<dbReference type="EnsemblMetazoa" id="Aqu2.1.10073_001">
    <property type="protein sequence ID" value="Aqu2.1.10073_001"/>
    <property type="gene ID" value="Aqu2.1.10073"/>
</dbReference>
<dbReference type="AlphaFoldDB" id="A0A1X7T6C9"/>
<name>A0A1X7T6C9_AMPQE</name>
<evidence type="ECO:0000313" key="1">
    <source>
        <dbReference type="EnsemblMetazoa" id="Aqu2.1.10073_001"/>
    </source>
</evidence>
<sequence>VHVHVLTNPPVTMVTLHTQHTVILGHLAPVFCLSFDSTGQRIIT</sequence>
<accession>A0A1X7T6C9</accession>
<proteinExistence type="predicted"/>
<dbReference type="InParanoid" id="A0A1X7T6C9"/>